<dbReference type="EMBL" id="JACHXF010000001">
    <property type="protein sequence ID" value="MBB3093005.1"/>
    <property type="molecule type" value="Genomic_DNA"/>
</dbReference>
<comment type="caution">
    <text evidence="1">The sequence shown here is derived from an EMBL/GenBank/DDBJ whole genome shotgun (WGS) entry which is preliminary data.</text>
</comment>
<dbReference type="RefSeq" id="WP_183216318.1">
    <property type="nucleotide sequence ID" value="NZ_BMPW01000001.1"/>
</dbReference>
<evidence type="ECO:0000313" key="2">
    <source>
        <dbReference type="Proteomes" id="UP000590749"/>
    </source>
</evidence>
<keyword evidence="2" id="KW-1185">Reference proteome</keyword>
<dbReference type="Proteomes" id="UP000590749">
    <property type="component" value="Unassembled WGS sequence"/>
</dbReference>
<name>A0A7W5ABL9_9ACTN</name>
<evidence type="ECO:0000313" key="1">
    <source>
        <dbReference type="EMBL" id="MBB3093005.1"/>
    </source>
</evidence>
<dbReference type="NCBIfam" id="NF040565">
    <property type="entry name" value="SCO2521_fam"/>
    <property type="match status" value="1"/>
</dbReference>
<accession>A0A7W5ABL9</accession>
<organism evidence="1 2">
    <name type="scientific">Actinoplanes campanulatus</name>
    <dbReference type="NCBI Taxonomy" id="113559"/>
    <lineage>
        <taxon>Bacteria</taxon>
        <taxon>Bacillati</taxon>
        <taxon>Actinomycetota</taxon>
        <taxon>Actinomycetes</taxon>
        <taxon>Micromonosporales</taxon>
        <taxon>Micromonosporaceae</taxon>
        <taxon>Actinoplanes</taxon>
    </lineage>
</organism>
<dbReference type="AlphaFoldDB" id="A0A7W5ABL9"/>
<dbReference type="InterPro" id="IPR049749">
    <property type="entry name" value="SCO2521-like"/>
</dbReference>
<proteinExistence type="predicted"/>
<reference evidence="1 2" key="1">
    <citation type="submission" date="2020-08" db="EMBL/GenBank/DDBJ databases">
        <title>Genomic Encyclopedia of Type Strains, Phase III (KMG-III): the genomes of soil and plant-associated and newly described type strains.</title>
        <authorList>
            <person name="Whitman W."/>
        </authorList>
    </citation>
    <scope>NUCLEOTIDE SEQUENCE [LARGE SCALE GENOMIC DNA]</scope>
    <source>
        <strain evidence="1 2">CECT 3287</strain>
    </source>
</reference>
<sequence>MLAFGEVQTGLLQNSVALPRRATEHLLSNEADERVRSVERPIARSISPDRLEGVDCRLPTTSGRQTRAIGTVVSRAVVVAGHVAQGSAYARVAPARTTIRLPWSHYLASPGHLEAIGKLDRSDLEQGVLTGARTTETLELSAIAARMLDTVQRSRVIDHAPPLRTPRVRLRWTALLDRSVERPGGTFTLVSEDVRSLQLRVPTTDLGAVVALCEDLAVHDWLLTTVLSVLDATLAHDHSRAERVSRLQPLLEHLPHLWMPGAHVPEELLPIWSALDQRPGFTRQWDGAMARVRDQITIGALDLLQGASTKPAR</sequence>
<protein>
    <submittedName>
        <fullName evidence="1">Uncharacterized protein</fullName>
    </submittedName>
</protein>
<gene>
    <name evidence="1" type="ORF">FHR83_000639</name>
</gene>